<dbReference type="GO" id="GO:0031072">
    <property type="term" value="F:heat shock protein binding"/>
    <property type="evidence" value="ECO:0007669"/>
    <property type="project" value="InterPro"/>
</dbReference>
<dbReference type="InterPro" id="IPR008971">
    <property type="entry name" value="HSP40/DnaJ_pept-bd"/>
</dbReference>
<feature type="domain" description="J" evidence="13">
    <location>
        <begin position="5"/>
        <end position="70"/>
    </location>
</feature>
<keyword evidence="11" id="KW-0963">Cytoplasm</keyword>
<feature type="binding site" evidence="11">
    <location>
        <position position="205"/>
    </location>
    <ligand>
        <name>Zn(2+)</name>
        <dbReference type="ChEBI" id="CHEBI:29105"/>
        <label>1</label>
    </ligand>
</feature>
<evidence type="ECO:0000256" key="9">
    <source>
        <dbReference type="ARBA" id="ARBA00061004"/>
    </source>
</evidence>
<keyword evidence="4 11" id="KW-0863">Zinc-finger</keyword>
<dbReference type="Gene3D" id="1.10.287.110">
    <property type="entry name" value="DnaJ domain"/>
    <property type="match status" value="1"/>
</dbReference>
<evidence type="ECO:0000256" key="5">
    <source>
        <dbReference type="ARBA" id="ARBA00022833"/>
    </source>
</evidence>
<dbReference type="Gene3D" id="2.60.260.20">
    <property type="entry name" value="Urease metallochaperone UreE, N-terminal domain"/>
    <property type="match status" value="2"/>
</dbReference>
<dbReference type="AlphaFoldDB" id="A0A7J0BWT1"/>
<keyword evidence="1 11" id="KW-0235">DNA replication</keyword>
<dbReference type="PROSITE" id="PS50076">
    <property type="entry name" value="DNAJ_2"/>
    <property type="match status" value="1"/>
</dbReference>
<dbReference type="EMBL" id="BLVP01000035">
    <property type="protein sequence ID" value="GFM38158.1"/>
    <property type="molecule type" value="Genomic_DNA"/>
</dbReference>
<organism evidence="15 16">
    <name type="scientific">Desulfovibrio psychrotolerans</name>
    <dbReference type="NCBI Taxonomy" id="415242"/>
    <lineage>
        <taxon>Bacteria</taxon>
        <taxon>Pseudomonadati</taxon>
        <taxon>Thermodesulfobacteriota</taxon>
        <taxon>Desulfovibrionia</taxon>
        <taxon>Desulfovibrionales</taxon>
        <taxon>Desulfovibrionaceae</taxon>
        <taxon>Desulfovibrio</taxon>
    </lineage>
</organism>
<dbReference type="FunFam" id="1.10.287.110:FF:000034">
    <property type="entry name" value="Chaperone protein DnaJ"/>
    <property type="match status" value="1"/>
</dbReference>
<keyword evidence="16" id="KW-1185">Reference proteome</keyword>
<dbReference type="PRINTS" id="PR00625">
    <property type="entry name" value="JDOMAIN"/>
</dbReference>
<keyword evidence="6 11" id="KW-0346">Stress response</keyword>
<dbReference type="GO" id="GO:0051082">
    <property type="term" value="F:unfolded protein binding"/>
    <property type="evidence" value="ECO:0007669"/>
    <property type="project" value="UniProtKB-UniRule"/>
</dbReference>
<dbReference type="SMART" id="SM00271">
    <property type="entry name" value="DnaJ"/>
    <property type="match status" value="1"/>
</dbReference>
<evidence type="ECO:0000256" key="4">
    <source>
        <dbReference type="ARBA" id="ARBA00022771"/>
    </source>
</evidence>
<evidence type="ECO:0000256" key="7">
    <source>
        <dbReference type="ARBA" id="ARBA00023186"/>
    </source>
</evidence>
<dbReference type="InterPro" id="IPR036869">
    <property type="entry name" value="J_dom_sf"/>
</dbReference>
<evidence type="ECO:0000256" key="2">
    <source>
        <dbReference type="ARBA" id="ARBA00022723"/>
    </source>
</evidence>
<keyword evidence="3 11" id="KW-0677">Repeat</keyword>
<protein>
    <recommendedName>
        <fullName evidence="10 11">Chaperone protein DnaJ</fullName>
    </recommendedName>
</protein>
<evidence type="ECO:0000256" key="8">
    <source>
        <dbReference type="ARBA" id="ARBA00053423"/>
    </source>
</evidence>
<feature type="zinc finger region" description="CR-type" evidence="12">
    <location>
        <begin position="136"/>
        <end position="214"/>
    </location>
</feature>
<dbReference type="InterPro" id="IPR018253">
    <property type="entry name" value="DnaJ_domain_CS"/>
</dbReference>
<comment type="subunit">
    <text evidence="11">Homodimer.</text>
</comment>
<feature type="binding site" evidence="11">
    <location>
        <position position="191"/>
    </location>
    <ligand>
        <name>Zn(2+)</name>
        <dbReference type="ChEBI" id="CHEBI:29105"/>
        <label>2</label>
    </ligand>
</feature>
<feature type="repeat" description="CXXCXGXG motif" evidence="11">
    <location>
        <begin position="202"/>
        <end position="209"/>
    </location>
</feature>
<evidence type="ECO:0000256" key="3">
    <source>
        <dbReference type="ARBA" id="ARBA00022737"/>
    </source>
</evidence>
<proteinExistence type="inferred from homology"/>
<dbReference type="NCBIfam" id="NF010894">
    <property type="entry name" value="PRK14301.1"/>
    <property type="match status" value="1"/>
</dbReference>
<evidence type="ECO:0000256" key="6">
    <source>
        <dbReference type="ARBA" id="ARBA00023016"/>
    </source>
</evidence>
<dbReference type="NCBIfam" id="TIGR02349">
    <property type="entry name" value="DnaJ_bact"/>
    <property type="match status" value="1"/>
</dbReference>
<dbReference type="Pfam" id="PF00226">
    <property type="entry name" value="DnaJ"/>
    <property type="match status" value="1"/>
</dbReference>
<gene>
    <name evidence="11 15" type="primary">dnaJ</name>
    <name evidence="15" type="ORF">DSM19430T_28420</name>
</gene>
<dbReference type="GO" id="GO:0006260">
    <property type="term" value="P:DNA replication"/>
    <property type="evidence" value="ECO:0007669"/>
    <property type="project" value="UniProtKB-KW"/>
</dbReference>
<dbReference type="FunFam" id="2.60.260.20:FF:000005">
    <property type="entry name" value="Chaperone protein dnaJ 1, mitochondrial"/>
    <property type="match status" value="1"/>
</dbReference>
<comment type="domain">
    <text evidence="11">The J domain is necessary and sufficient to stimulate DnaK ATPase activity. Zinc center 1 plays an important role in the autonomous, DnaK-independent chaperone activity of DnaJ. Zinc center 2 is essential for interaction with DnaK and for DnaJ activity.</text>
</comment>
<sequence>MSQRDYYEVLGVSRDASQDEIKKAYRKKAMEFHPDRNPDNPDAEARFKEAAEAYDVLRDDDKRARYDRFGHAGVNGNGFGGGGGFHSAEDIFSQFGDIFGDLFGFSMGGASRGPRAQSGADLRYNLSISFRQAAKGDEVTLKIPKKVTCPECEGSGAAPGTKPETCSRCAGRGQVRQSQGPFSISMPCHACNGTGQFISSPCPRCRGAGIVQEIKELAVRIPAGVDSGNRLRLRGEGEPGIHGGPPGDLYVVITVEQDKTFRRHGQDLIVTREISFVQAALGDRIEVPTLDDPITVEIPKGTQNGEIFRMHDYGLPSLGYGANGDLLVEIVVKTPTKLSKRQEELLREFAQLEDDKPMTKAKNLFKKVGKAMGVD</sequence>
<evidence type="ECO:0000256" key="10">
    <source>
        <dbReference type="ARBA" id="ARBA00067609"/>
    </source>
</evidence>
<dbReference type="PROSITE" id="PS00636">
    <property type="entry name" value="DNAJ_1"/>
    <property type="match status" value="1"/>
</dbReference>
<dbReference type="InterPro" id="IPR001305">
    <property type="entry name" value="HSP_DnaJ_Cys-rich_dom"/>
</dbReference>
<feature type="repeat" description="CXXCXGXG motif" evidence="11">
    <location>
        <begin position="166"/>
        <end position="173"/>
    </location>
</feature>
<dbReference type="RefSeq" id="WP_174410783.1">
    <property type="nucleotide sequence ID" value="NZ_BLVP01000035.1"/>
</dbReference>
<dbReference type="PANTHER" id="PTHR43096">
    <property type="entry name" value="DNAJ HOMOLOG 1, MITOCHONDRIAL-RELATED"/>
    <property type="match status" value="1"/>
</dbReference>
<feature type="binding site" evidence="11">
    <location>
        <position position="188"/>
    </location>
    <ligand>
        <name>Zn(2+)</name>
        <dbReference type="ChEBI" id="CHEBI:29105"/>
        <label>2</label>
    </ligand>
</feature>
<dbReference type="FunFam" id="2.10.230.10:FF:000002">
    <property type="entry name" value="Molecular chaperone DnaJ"/>
    <property type="match status" value="1"/>
</dbReference>
<dbReference type="HAMAP" id="MF_01152">
    <property type="entry name" value="DnaJ"/>
    <property type="match status" value="1"/>
</dbReference>
<keyword evidence="7 11" id="KW-0143">Chaperone</keyword>
<feature type="repeat" description="CXXCXGXG motif" evidence="11">
    <location>
        <begin position="149"/>
        <end position="156"/>
    </location>
</feature>
<dbReference type="InterPro" id="IPR002939">
    <property type="entry name" value="DnaJ_C"/>
</dbReference>
<accession>A0A7J0BWT1</accession>
<dbReference type="PROSITE" id="PS51188">
    <property type="entry name" value="ZF_CR"/>
    <property type="match status" value="1"/>
</dbReference>
<dbReference type="Gene3D" id="2.10.230.10">
    <property type="entry name" value="Heat shock protein DnaJ, cysteine-rich domain"/>
    <property type="match status" value="1"/>
</dbReference>
<feature type="binding site" evidence="11">
    <location>
        <position position="149"/>
    </location>
    <ligand>
        <name>Zn(2+)</name>
        <dbReference type="ChEBI" id="CHEBI:29105"/>
        <label>1</label>
    </ligand>
</feature>
<dbReference type="NCBIfam" id="NF008035">
    <property type="entry name" value="PRK10767.1"/>
    <property type="match status" value="1"/>
</dbReference>
<evidence type="ECO:0000313" key="16">
    <source>
        <dbReference type="Proteomes" id="UP000503820"/>
    </source>
</evidence>
<dbReference type="Pfam" id="PF01556">
    <property type="entry name" value="DnaJ_C"/>
    <property type="match status" value="1"/>
</dbReference>
<feature type="domain" description="CR-type" evidence="14">
    <location>
        <begin position="136"/>
        <end position="214"/>
    </location>
</feature>
<dbReference type="Pfam" id="PF00684">
    <property type="entry name" value="DnaJ_CXXCXGXG"/>
    <property type="match status" value="1"/>
</dbReference>
<comment type="function">
    <text evidence="8 11">Participates actively in the response to hyperosmotic and heat shock by preventing the aggregation of stress-denatured proteins and by disaggregating proteins, also in an autonomous, DnaK-independent fashion. Unfolded proteins bind initially to DnaJ; upon interaction with the DnaJ-bound protein, DnaK hydrolyzes its bound ATP, resulting in the formation of a stable complex. GrpE releases ADP from DnaK; ATP binding to DnaK triggers the release of the substrate protein, thus completing the reaction cycle. Several rounds of ATP-dependent interactions between DnaJ, DnaK and GrpE are required for fully efficient folding. Also involved, together with DnaK and GrpE, in the DNA replication of plasmids through activation of initiation proteins.</text>
</comment>
<keyword evidence="2 11" id="KW-0479">Metal-binding</keyword>
<dbReference type="SUPFAM" id="SSF46565">
    <property type="entry name" value="Chaperone J-domain"/>
    <property type="match status" value="1"/>
</dbReference>
<feature type="binding site" evidence="11">
    <location>
        <position position="166"/>
    </location>
    <ligand>
        <name>Zn(2+)</name>
        <dbReference type="ChEBI" id="CHEBI:29105"/>
        <label>2</label>
    </ligand>
</feature>
<dbReference type="GO" id="GO:0008270">
    <property type="term" value="F:zinc ion binding"/>
    <property type="evidence" value="ECO:0007669"/>
    <property type="project" value="UniProtKB-UniRule"/>
</dbReference>
<dbReference type="GO" id="GO:0042026">
    <property type="term" value="P:protein refolding"/>
    <property type="evidence" value="ECO:0007669"/>
    <property type="project" value="TreeGrafter"/>
</dbReference>
<feature type="binding site" evidence="11">
    <location>
        <position position="152"/>
    </location>
    <ligand>
        <name>Zn(2+)</name>
        <dbReference type="ChEBI" id="CHEBI:29105"/>
        <label>1</label>
    </ligand>
</feature>
<evidence type="ECO:0000259" key="13">
    <source>
        <dbReference type="PROSITE" id="PS50076"/>
    </source>
</evidence>
<dbReference type="SUPFAM" id="SSF49493">
    <property type="entry name" value="HSP40/DnaJ peptide-binding domain"/>
    <property type="match status" value="2"/>
</dbReference>
<evidence type="ECO:0000259" key="14">
    <source>
        <dbReference type="PROSITE" id="PS51188"/>
    </source>
</evidence>
<evidence type="ECO:0000256" key="11">
    <source>
        <dbReference type="HAMAP-Rule" id="MF_01152"/>
    </source>
</evidence>
<dbReference type="Proteomes" id="UP000503820">
    <property type="component" value="Unassembled WGS sequence"/>
</dbReference>
<dbReference type="InterPro" id="IPR001623">
    <property type="entry name" value="DnaJ_domain"/>
</dbReference>
<comment type="subcellular location">
    <subcellularLocation>
        <location evidence="11">Cytoplasm</location>
    </subcellularLocation>
</comment>
<keyword evidence="5 11" id="KW-0862">Zinc</keyword>
<comment type="similarity">
    <text evidence="9 11">Belongs to the DnaJ family.</text>
</comment>
<feature type="binding site" evidence="11">
    <location>
        <position position="202"/>
    </location>
    <ligand>
        <name>Zn(2+)</name>
        <dbReference type="ChEBI" id="CHEBI:29105"/>
        <label>1</label>
    </ligand>
</feature>
<dbReference type="PANTHER" id="PTHR43096:SF52">
    <property type="entry name" value="DNAJ HOMOLOG 1, MITOCHONDRIAL-RELATED"/>
    <property type="match status" value="1"/>
</dbReference>
<dbReference type="GO" id="GO:0005737">
    <property type="term" value="C:cytoplasm"/>
    <property type="evidence" value="ECO:0007669"/>
    <property type="project" value="UniProtKB-SubCell"/>
</dbReference>
<dbReference type="InterPro" id="IPR036410">
    <property type="entry name" value="HSP_DnaJ_Cys-rich_dom_sf"/>
</dbReference>
<evidence type="ECO:0000256" key="12">
    <source>
        <dbReference type="PROSITE-ProRule" id="PRU00546"/>
    </source>
</evidence>
<comment type="caution">
    <text evidence="15">The sequence shown here is derived from an EMBL/GenBank/DDBJ whole genome shotgun (WGS) entry which is preliminary data.</text>
</comment>
<name>A0A7J0BWT1_9BACT</name>
<comment type="cofactor">
    <cofactor evidence="11">
        <name>Zn(2+)</name>
        <dbReference type="ChEBI" id="CHEBI:29105"/>
    </cofactor>
    <text evidence="11">Binds 2 Zn(2+) ions per monomer.</text>
</comment>
<dbReference type="SUPFAM" id="SSF57938">
    <property type="entry name" value="DnaJ/Hsp40 cysteine-rich domain"/>
    <property type="match status" value="1"/>
</dbReference>
<evidence type="ECO:0000313" key="15">
    <source>
        <dbReference type="EMBL" id="GFM38158.1"/>
    </source>
</evidence>
<feature type="repeat" description="CXXCXGXG motif" evidence="11">
    <location>
        <begin position="188"/>
        <end position="195"/>
    </location>
</feature>
<dbReference type="CDD" id="cd10747">
    <property type="entry name" value="DnaJ_C"/>
    <property type="match status" value="1"/>
</dbReference>
<dbReference type="GO" id="GO:0005524">
    <property type="term" value="F:ATP binding"/>
    <property type="evidence" value="ECO:0007669"/>
    <property type="project" value="InterPro"/>
</dbReference>
<dbReference type="CDD" id="cd10719">
    <property type="entry name" value="DnaJ_zf"/>
    <property type="match status" value="1"/>
</dbReference>
<reference evidence="15 16" key="1">
    <citation type="submission" date="2020-05" db="EMBL/GenBank/DDBJ databases">
        <title>Draft genome sequence of Desulfovibrio psychrotolerans JS1T.</title>
        <authorList>
            <person name="Ueno A."/>
            <person name="Tamazawa S."/>
            <person name="Tamamura S."/>
            <person name="Murakami T."/>
            <person name="Kiyama T."/>
            <person name="Inomata H."/>
            <person name="Amano Y."/>
            <person name="Miyakawa K."/>
            <person name="Tamaki H."/>
            <person name="Naganuma T."/>
            <person name="Kaneko K."/>
        </authorList>
    </citation>
    <scope>NUCLEOTIDE SEQUENCE [LARGE SCALE GENOMIC DNA]</scope>
    <source>
        <strain evidence="15 16">JS1</strain>
    </source>
</reference>
<evidence type="ECO:0000256" key="1">
    <source>
        <dbReference type="ARBA" id="ARBA00022705"/>
    </source>
</evidence>
<dbReference type="InterPro" id="IPR012724">
    <property type="entry name" value="DnaJ"/>
</dbReference>
<feature type="binding site" evidence="11">
    <location>
        <position position="169"/>
    </location>
    <ligand>
        <name>Zn(2+)</name>
        <dbReference type="ChEBI" id="CHEBI:29105"/>
        <label>2</label>
    </ligand>
</feature>
<dbReference type="CDD" id="cd06257">
    <property type="entry name" value="DnaJ"/>
    <property type="match status" value="1"/>
</dbReference>
<dbReference type="GO" id="GO:0009408">
    <property type="term" value="P:response to heat"/>
    <property type="evidence" value="ECO:0007669"/>
    <property type="project" value="InterPro"/>
</dbReference>